<proteinExistence type="predicted"/>
<dbReference type="Proteomes" id="UP000008983">
    <property type="component" value="Unassembled WGS sequence"/>
</dbReference>
<reference evidence="2 3" key="1">
    <citation type="submission" date="2011-07" db="EMBL/GenBank/DDBJ databases">
        <authorList>
            <person name="Coyne R."/>
            <person name="Brami D."/>
            <person name="Johnson J."/>
            <person name="Hostetler J."/>
            <person name="Hannick L."/>
            <person name="Clark T."/>
            <person name="Cassidy-Hanley D."/>
            <person name="Inman J."/>
        </authorList>
    </citation>
    <scope>NUCLEOTIDE SEQUENCE [LARGE SCALE GENOMIC DNA]</scope>
    <source>
        <strain evidence="2 3">G5</strain>
    </source>
</reference>
<sequence>MKEIRNLEFQIAKNQNEMRKQVQQKNQVFLLFKQFFIYFCFKFNVCSFQFIITFFLKQKYNEIGVQRHKNINQEYFEQFQNGKLQIKQKSQLQQNVMMSSSILIKNQRI</sequence>
<accession>G0QJ52</accession>
<keyword evidence="1" id="KW-1133">Transmembrane helix</keyword>
<organism evidence="2 3">
    <name type="scientific">Ichthyophthirius multifiliis</name>
    <name type="common">White spot disease agent</name>
    <name type="synonym">Ich</name>
    <dbReference type="NCBI Taxonomy" id="5932"/>
    <lineage>
        <taxon>Eukaryota</taxon>
        <taxon>Sar</taxon>
        <taxon>Alveolata</taxon>
        <taxon>Ciliophora</taxon>
        <taxon>Intramacronucleata</taxon>
        <taxon>Oligohymenophorea</taxon>
        <taxon>Hymenostomatida</taxon>
        <taxon>Ophryoglenina</taxon>
        <taxon>Ichthyophthirius</taxon>
    </lineage>
</organism>
<evidence type="ECO:0008006" key="4">
    <source>
        <dbReference type="Google" id="ProtNLM"/>
    </source>
</evidence>
<keyword evidence="1" id="KW-0472">Membrane</keyword>
<dbReference type="InParanoid" id="G0QJ52"/>
<dbReference type="EMBL" id="GL983048">
    <property type="protein sequence ID" value="EGR34776.1"/>
    <property type="molecule type" value="Genomic_DNA"/>
</dbReference>
<evidence type="ECO:0000313" key="3">
    <source>
        <dbReference type="Proteomes" id="UP000008983"/>
    </source>
</evidence>
<keyword evidence="3" id="KW-1185">Reference proteome</keyword>
<dbReference type="GeneID" id="14910970"/>
<evidence type="ECO:0000313" key="2">
    <source>
        <dbReference type="EMBL" id="EGR34776.1"/>
    </source>
</evidence>
<dbReference type="RefSeq" id="XP_004040080.1">
    <property type="nucleotide sequence ID" value="XM_004040032.1"/>
</dbReference>
<feature type="transmembrane region" description="Helical" evidence="1">
    <location>
        <begin position="35"/>
        <end position="56"/>
    </location>
</feature>
<keyword evidence="1" id="KW-0812">Transmembrane</keyword>
<protein>
    <recommendedName>
        <fullName evidence="4">Transmembrane protein</fullName>
    </recommendedName>
</protein>
<name>G0QJ52_ICHMU</name>
<evidence type="ECO:0000256" key="1">
    <source>
        <dbReference type="SAM" id="Phobius"/>
    </source>
</evidence>
<gene>
    <name evidence="2" type="ORF">IMG5_002480</name>
</gene>
<dbReference type="AlphaFoldDB" id="G0QJ52"/>